<keyword evidence="5 9" id="KW-0238">DNA-binding</keyword>
<keyword evidence="12" id="KW-1185">Reference proteome</keyword>
<dbReference type="PANTHER" id="PTHR24082">
    <property type="entry name" value="NUCLEAR HORMONE RECEPTOR"/>
    <property type="match status" value="1"/>
</dbReference>
<dbReference type="InterPro" id="IPR001723">
    <property type="entry name" value="Nuclear_hrmn_rcpt"/>
</dbReference>
<dbReference type="PRINTS" id="PR00047">
    <property type="entry name" value="STROIDFINGER"/>
</dbReference>
<dbReference type="PROSITE" id="PS51843">
    <property type="entry name" value="NR_LBD"/>
    <property type="match status" value="1"/>
</dbReference>
<keyword evidence="6 9" id="KW-0804">Transcription</keyword>
<dbReference type="Pfam" id="PF00105">
    <property type="entry name" value="zf-C4"/>
    <property type="match status" value="1"/>
</dbReference>
<comment type="subcellular location">
    <subcellularLocation>
        <location evidence="9">Nucleus</location>
    </subcellularLocation>
</comment>
<evidence type="ECO:0000313" key="12">
    <source>
        <dbReference type="Proteomes" id="UP000694865"/>
    </source>
</evidence>
<dbReference type="RefSeq" id="XP_006819446.1">
    <property type="nucleotide sequence ID" value="XM_006819383.1"/>
</dbReference>
<dbReference type="Gene3D" id="3.30.50.10">
    <property type="entry name" value="Erythroid Transcription Factor GATA-1, subunit A"/>
    <property type="match status" value="1"/>
</dbReference>
<dbReference type="GeneID" id="102802392"/>
<keyword evidence="4 9" id="KW-0805">Transcription regulation</keyword>
<accession>A0ABM0MHF5</accession>
<keyword evidence="2 9" id="KW-0863">Zinc-finger</keyword>
<evidence type="ECO:0000256" key="8">
    <source>
        <dbReference type="ARBA" id="ARBA00023242"/>
    </source>
</evidence>
<evidence type="ECO:0000256" key="4">
    <source>
        <dbReference type="ARBA" id="ARBA00023015"/>
    </source>
</evidence>
<organism evidence="12 13">
    <name type="scientific">Saccoglossus kowalevskii</name>
    <name type="common">Acorn worm</name>
    <dbReference type="NCBI Taxonomy" id="10224"/>
    <lineage>
        <taxon>Eukaryota</taxon>
        <taxon>Metazoa</taxon>
        <taxon>Hemichordata</taxon>
        <taxon>Enteropneusta</taxon>
        <taxon>Harrimaniidae</taxon>
        <taxon>Saccoglossus</taxon>
    </lineage>
</organism>
<keyword evidence="8 9" id="KW-0539">Nucleus</keyword>
<dbReference type="CDD" id="cd06965">
    <property type="entry name" value="NR_DBD_Ppar"/>
    <property type="match status" value="1"/>
</dbReference>
<evidence type="ECO:0000256" key="5">
    <source>
        <dbReference type="ARBA" id="ARBA00023125"/>
    </source>
</evidence>
<evidence type="ECO:0000313" key="13">
    <source>
        <dbReference type="RefSeq" id="XP_006819446.1"/>
    </source>
</evidence>
<dbReference type="PROSITE" id="PS00031">
    <property type="entry name" value="NUCLEAR_REC_DBD_1"/>
    <property type="match status" value="1"/>
</dbReference>
<proteinExistence type="inferred from homology"/>
<dbReference type="Pfam" id="PF00104">
    <property type="entry name" value="Hormone_recep"/>
    <property type="match status" value="1"/>
</dbReference>
<evidence type="ECO:0000256" key="7">
    <source>
        <dbReference type="ARBA" id="ARBA00023170"/>
    </source>
</evidence>
<comment type="similarity">
    <text evidence="9">Belongs to the nuclear hormone receptor family.</text>
</comment>
<evidence type="ECO:0000259" key="11">
    <source>
        <dbReference type="PROSITE" id="PS51843"/>
    </source>
</evidence>
<dbReference type="InterPro" id="IPR001628">
    <property type="entry name" value="Znf_hrmn_rcpt"/>
</dbReference>
<dbReference type="InterPro" id="IPR050234">
    <property type="entry name" value="Nuclear_hormone_rcpt_NR1"/>
</dbReference>
<dbReference type="PRINTS" id="PR00398">
    <property type="entry name" value="STRDHORMONER"/>
</dbReference>
<protein>
    <submittedName>
        <fullName evidence="13">Peroxisome proliferator-activated receptor gamma-like</fullName>
    </submittedName>
</protein>
<dbReference type="PROSITE" id="PS51030">
    <property type="entry name" value="NUCLEAR_REC_DBD_2"/>
    <property type="match status" value="1"/>
</dbReference>
<evidence type="ECO:0000259" key="10">
    <source>
        <dbReference type="PROSITE" id="PS51030"/>
    </source>
</evidence>
<dbReference type="Proteomes" id="UP000694865">
    <property type="component" value="Unplaced"/>
</dbReference>
<evidence type="ECO:0000256" key="3">
    <source>
        <dbReference type="ARBA" id="ARBA00022833"/>
    </source>
</evidence>
<dbReference type="PANTHER" id="PTHR24082:SF497">
    <property type="entry name" value="PEROXISOME PROLIFERATOR-ACTIVATED RECEPTOR GAMMA-LIKE"/>
    <property type="match status" value="1"/>
</dbReference>
<keyword evidence="7 9" id="KW-0675">Receptor</keyword>
<keyword evidence="1 9" id="KW-0479">Metal-binding</keyword>
<dbReference type="SMART" id="SM00430">
    <property type="entry name" value="HOLI"/>
    <property type="match status" value="1"/>
</dbReference>
<dbReference type="SMART" id="SM00399">
    <property type="entry name" value="ZnF_C4"/>
    <property type="match status" value="1"/>
</dbReference>
<reference evidence="13" key="1">
    <citation type="submission" date="2025-08" db="UniProtKB">
        <authorList>
            <consortium name="RefSeq"/>
        </authorList>
    </citation>
    <scope>IDENTIFICATION</scope>
    <source>
        <tissue evidence="13">Testes</tissue>
    </source>
</reference>
<feature type="domain" description="Nuclear receptor" evidence="10">
    <location>
        <begin position="26"/>
        <end position="104"/>
    </location>
</feature>
<name>A0ABM0MHF5_SACKO</name>
<dbReference type="InterPro" id="IPR013088">
    <property type="entry name" value="Znf_NHR/GATA"/>
</dbReference>
<evidence type="ECO:0000256" key="6">
    <source>
        <dbReference type="ARBA" id="ARBA00023163"/>
    </source>
</evidence>
<dbReference type="InterPro" id="IPR035500">
    <property type="entry name" value="NHR-like_dom_sf"/>
</dbReference>
<feature type="domain" description="NR LBD" evidence="11">
    <location>
        <begin position="135"/>
        <end position="380"/>
    </location>
</feature>
<dbReference type="SUPFAM" id="SSF48508">
    <property type="entry name" value="Nuclear receptor ligand-binding domain"/>
    <property type="match status" value="1"/>
</dbReference>
<dbReference type="Gene3D" id="1.10.565.10">
    <property type="entry name" value="Retinoid X Receptor"/>
    <property type="match status" value="1"/>
</dbReference>
<keyword evidence="3 9" id="KW-0862">Zinc</keyword>
<evidence type="ECO:0000256" key="9">
    <source>
        <dbReference type="RuleBase" id="RU004334"/>
    </source>
</evidence>
<gene>
    <name evidence="13" type="primary">LOC102802392</name>
</gene>
<evidence type="ECO:0000256" key="2">
    <source>
        <dbReference type="ARBA" id="ARBA00022771"/>
    </source>
</evidence>
<dbReference type="InterPro" id="IPR000536">
    <property type="entry name" value="Nucl_hrmn_rcpt_lig-bd"/>
</dbReference>
<dbReference type="SUPFAM" id="SSF57716">
    <property type="entry name" value="Glucocorticoid receptor-like (DNA-binding domain)"/>
    <property type="match status" value="1"/>
</dbReference>
<sequence length="386" mass="44326">MAYYPYTSLSLLAGSAGTMLDNIDLPMKCRVCRDKASGFHYGVHACEGCKGFFRRTHRMKLVYKPCPYVKTEPCKINVSTRNKCQYCRFQKCLSVGMSHGASRFGRMPREERLKILEEINQEADCASEEEKKRTVLREFTDNVHQSFRAVFRNAHTRKEVKENTQEQAAFNCRPMREMIDQIEIGSTLAKVTNNNVEQVAKFAKSALPQFRALDLGDQVTLLKYSAFEIVLVISSTRYTADGLWFPEDGVYIKKDTIMHTNMDVQEFYESKLNFFEKMSRLNLTERELALFCALLIVSPDREDLDAKDSVEQVQEQVVEALQQELRQNHPGSHHILFPGIISRLVALRQLVPEHIQHVKKYLLVSHDASILSEPSPLMREVFGLST</sequence>
<evidence type="ECO:0000256" key="1">
    <source>
        <dbReference type="ARBA" id="ARBA00022723"/>
    </source>
</evidence>